<dbReference type="PANTHER" id="PTHR30388">
    <property type="entry name" value="ALDEHYDE OXIDOREDUCTASE MOLYBDENUM COFACTOR ASSEMBLY PROTEIN"/>
    <property type="match status" value="1"/>
</dbReference>
<dbReference type="EMBL" id="SJKD01000005">
    <property type="protein sequence ID" value="TCC47467.1"/>
    <property type="molecule type" value="Genomic_DNA"/>
</dbReference>
<keyword evidence="4" id="KW-1185">Reference proteome</keyword>
<dbReference type="Proteomes" id="UP000293342">
    <property type="component" value="Unassembled WGS sequence"/>
</dbReference>
<feature type="compositionally biased region" description="Basic residues" evidence="1">
    <location>
        <begin position="13"/>
        <end position="28"/>
    </location>
</feature>
<name>A0A4R0JM73_9ACTN</name>
<gene>
    <name evidence="3" type="ORF">E0H75_22045</name>
</gene>
<dbReference type="Gene3D" id="3.40.50.720">
    <property type="entry name" value="NAD(P)-binding Rossmann-like Domain"/>
    <property type="match status" value="1"/>
</dbReference>
<protein>
    <recommendedName>
        <fullName evidence="2">XdhC Rossmann domain-containing protein</fullName>
    </recommendedName>
</protein>
<proteinExistence type="predicted"/>
<reference evidence="3 4" key="1">
    <citation type="submission" date="2019-02" db="EMBL/GenBank/DDBJ databases">
        <title>Kribbella capetownensis sp. nov. and Kribbella speibonae sp. nov., isolated from soil.</title>
        <authorList>
            <person name="Curtis S.M."/>
            <person name="Norton I."/>
            <person name="Everest G.J."/>
            <person name="Meyers P.R."/>
        </authorList>
    </citation>
    <scope>NUCLEOTIDE SEQUENCE [LARGE SCALE GENOMIC DNA]</scope>
    <source>
        <strain evidence="3 4">YM53</strain>
    </source>
</reference>
<evidence type="ECO:0000313" key="4">
    <source>
        <dbReference type="Proteomes" id="UP000293342"/>
    </source>
</evidence>
<feature type="region of interest" description="Disordered" evidence="1">
    <location>
        <begin position="1"/>
        <end position="39"/>
    </location>
</feature>
<sequence length="105" mass="11310">MRGSDRSPGGAGRRGRVRRGCRRGRLRSGRTESPAVSVTRAWTRRTHEDRLSRLSSPTGLDLGARTPEETAISIAAEIIATRSPATAQPLSTIKGRIHREPAGVA</sequence>
<dbReference type="PANTHER" id="PTHR30388:SF4">
    <property type="entry name" value="MOLYBDENUM COFACTOR INSERTION CHAPERONE PAOD"/>
    <property type="match status" value="1"/>
</dbReference>
<organism evidence="3 4">
    <name type="scientific">Kribbella capetownensis</name>
    <dbReference type="NCBI Taxonomy" id="1572659"/>
    <lineage>
        <taxon>Bacteria</taxon>
        <taxon>Bacillati</taxon>
        <taxon>Actinomycetota</taxon>
        <taxon>Actinomycetes</taxon>
        <taxon>Propionibacteriales</taxon>
        <taxon>Kribbellaceae</taxon>
        <taxon>Kribbella</taxon>
    </lineage>
</organism>
<dbReference type="AlphaFoldDB" id="A0A4R0JM73"/>
<comment type="caution">
    <text evidence="3">The sequence shown here is derived from an EMBL/GenBank/DDBJ whole genome shotgun (WGS) entry which is preliminary data.</text>
</comment>
<evidence type="ECO:0000313" key="3">
    <source>
        <dbReference type="EMBL" id="TCC47467.1"/>
    </source>
</evidence>
<feature type="domain" description="XdhC Rossmann" evidence="2">
    <location>
        <begin position="43"/>
        <end position="78"/>
    </location>
</feature>
<accession>A0A4R0JM73</accession>
<evidence type="ECO:0000259" key="2">
    <source>
        <dbReference type="Pfam" id="PF13478"/>
    </source>
</evidence>
<dbReference type="Pfam" id="PF13478">
    <property type="entry name" value="XdhC_C"/>
    <property type="match status" value="1"/>
</dbReference>
<dbReference type="InterPro" id="IPR027051">
    <property type="entry name" value="XdhC_Rossmann_dom"/>
</dbReference>
<dbReference type="InterPro" id="IPR052698">
    <property type="entry name" value="MoCofactor_Util/Proc"/>
</dbReference>
<evidence type="ECO:0000256" key="1">
    <source>
        <dbReference type="SAM" id="MobiDB-lite"/>
    </source>
</evidence>